<comment type="caution">
    <text evidence="1">The sequence shown here is derived from an EMBL/GenBank/DDBJ whole genome shotgun (WGS) entry which is preliminary data.</text>
</comment>
<dbReference type="GO" id="GO:0016301">
    <property type="term" value="F:kinase activity"/>
    <property type="evidence" value="ECO:0007669"/>
    <property type="project" value="UniProtKB-KW"/>
</dbReference>
<keyword evidence="1" id="KW-0808">Transferase</keyword>
<protein>
    <submittedName>
        <fullName evidence="1">Serine threonine- kinase MHK</fullName>
    </submittedName>
</protein>
<dbReference type="AlphaFoldDB" id="A0A8S0U9U6"/>
<reference evidence="1 2" key="1">
    <citation type="submission" date="2019-12" db="EMBL/GenBank/DDBJ databases">
        <authorList>
            <person name="Alioto T."/>
            <person name="Alioto T."/>
            <person name="Gomez Garrido J."/>
        </authorList>
    </citation>
    <scope>NUCLEOTIDE SEQUENCE [LARGE SCALE GENOMIC DNA]</scope>
</reference>
<proteinExistence type="predicted"/>
<evidence type="ECO:0000313" key="1">
    <source>
        <dbReference type="EMBL" id="CAA3016056.1"/>
    </source>
</evidence>
<accession>A0A8S0U9U6</accession>
<keyword evidence="2" id="KW-1185">Reference proteome</keyword>
<dbReference type="Proteomes" id="UP000594638">
    <property type="component" value="Unassembled WGS sequence"/>
</dbReference>
<dbReference type="EMBL" id="CACTIH010007589">
    <property type="protein sequence ID" value="CAA3016056.1"/>
    <property type="molecule type" value="Genomic_DNA"/>
</dbReference>
<organism evidence="1 2">
    <name type="scientific">Olea europaea subsp. europaea</name>
    <dbReference type="NCBI Taxonomy" id="158383"/>
    <lineage>
        <taxon>Eukaryota</taxon>
        <taxon>Viridiplantae</taxon>
        <taxon>Streptophyta</taxon>
        <taxon>Embryophyta</taxon>
        <taxon>Tracheophyta</taxon>
        <taxon>Spermatophyta</taxon>
        <taxon>Magnoliopsida</taxon>
        <taxon>eudicotyledons</taxon>
        <taxon>Gunneridae</taxon>
        <taxon>Pentapetalae</taxon>
        <taxon>asterids</taxon>
        <taxon>lamiids</taxon>
        <taxon>Lamiales</taxon>
        <taxon>Oleaceae</taxon>
        <taxon>Oleeae</taxon>
        <taxon>Olea</taxon>
    </lineage>
</organism>
<evidence type="ECO:0000313" key="2">
    <source>
        <dbReference type="Proteomes" id="UP000594638"/>
    </source>
</evidence>
<name>A0A8S0U9U6_OLEEU</name>
<dbReference type="OrthoDB" id="10552933at2759"/>
<gene>
    <name evidence="1" type="ORF">OLEA9_A075114</name>
</gene>
<dbReference type="Gramene" id="OE9A075114T1">
    <property type="protein sequence ID" value="OE9A075114C1"/>
    <property type="gene ID" value="OE9A075114"/>
</dbReference>
<keyword evidence="1" id="KW-0418">Kinase</keyword>
<sequence length="151" mass="16883">MLDKYESLFSIIDMSAGSKPNLELNFWDNGTSKDDCFLGLTLAVNPSASNLDRVNKRQRTGEDIMFCSGVHDQSQQSVFWSLFPPDHHGITAPVDPSLSLSFRVWDGIIADQHPELSTAGNVFAFPTGSISLRSYRISSRQIIRTMRLECL</sequence>